<reference evidence="2" key="1">
    <citation type="submission" date="2019-09" db="EMBL/GenBank/DDBJ databases">
        <title>Draft genome information of white flower Hibiscus syriacus.</title>
        <authorList>
            <person name="Kim Y.-M."/>
        </authorList>
    </citation>
    <scope>NUCLEOTIDE SEQUENCE [LARGE SCALE GENOMIC DNA]</scope>
    <source>
        <strain evidence="2">YM2019G1</strain>
    </source>
</reference>
<dbReference type="PANTHER" id="PTHR46137">
    <property type="entry name" value="OS05G0310600 PROTEIN"/>
    <property type="match status" value="1"/>
</dbReference>
<dbReference type="Pfam" id="PF04970">
    <property type="entry name" value="LRAT"/>
    <property type="match status" value="1"/>
</dbReference>
<dbReference type="InterPro" id="IPR007053">
    <property type="entry name" value="LRAT_dom"/>
</dbReference>
<dbReference type="Proteomes" id="UP000436088">
    <property type="component" value="Unassembled WGS sequence"/>
</dbReference>
<name>A0A6A2WTK4_HIBSY</name>
<dbReference type="PANTHER" id="PTHR46137:SF1">
    <property type="entry name" value="LRAT DOMAIN-CONTAINING PROTEIN"/>
    <property type="match status" value="1"/>
</dbReference>
<dbReference type="Gene3D" id="3.90.1720.10">
    <property type="entry name" value="endopeptidase domain like (from Nostoc punctiforme)"/>
    <property type="match status" value="1"/>
</dbReference>
<sequence length="152" mass="16447">MVIHLRGKGKKLSEPSSCKKCGNKRFINGEIARVCINCFLEGETVRIYDYGVSVIEFTFRKSGTCSRIPSKPPHEVITTAVFFLEKGYDHYDVIFNNCEDFATYCKTGTAAGSQVAGRIAAAAILLAPAPAAVPIVGAYLATKAITAIIKPR</sequence>
<evidence type="ECO:0000259" key="1">
    <source>
        <dbReference type="PROSITE" id="PS51934"/>
    </source>
</evidence>
<keyword evidence="3" id="KW-1185">Reference proteome</keyword>
<evidence type="ECO:0000313" key="3">
    <source>
        <dbReference type="Proteomes" id="UP000436088"/>
    </source>
</evidence>
<evidence type="ECO:0000313" key="2">
    <source>
        <dbReference type="EMBL" id="KAE8664111.1"/>
    </source>
</evidence>
<protein>
    <recommendedName>
        <fullName evidence="1">LRAT domain-containing protein</fullName>
    </recommendedName>
</protein>
<accession>A0A6A2WTK4</accession>
<dbReference type="EMBL" id="VEPZ02001660">
    <property type="protein sequence ID" value="KAE8664111.1"/>
    <property type="molecule type" value="Genomic_DNA"/>
</dbReference>
<proteinExistence type="predicted"/>
<dbReference type="AlphaFoldDB" id="A0A6A2WTK4"/>
<feature type="domain" description="LRAT" evidence="1">
    <location>
        <begin position="1"/>
        <end position="114"/>
    </location>
</feature>
<comment type="caution">
    <text evidence="2">The sequence shown here is derived from an EMBL/GenBank/DDBJ whole genome shotgun (WGS) entry which is preliminary data.</text>
</comment>
<dbReference type="PROSITE" id="PS51934">
    <property type="entry name" value="LRAT"/>
    <property type="match status" value="1"/>
</dbReference>
<organism evidence="2 3">
    <name type="scientific">Hibiscus syriacus</name>
    <name type="common">Rose of Sharon</name>
    <dbReference type="NCBI Taxonomy" id="106335"/>
    <lineage>
        <taxon>Eukaryota</taxon>
        <taxon>Viridiplantae</taxon>
        <taxon>Streptophyta</taxon>
        <taxon>Embryophyta</taxon>
        <taxon>Tracheophyta</taxon>
        <taxon>Spermatophyta</taxon>
        <taxon>Magnoliopsida</taxon>
        <taxon>eudicotyledons</taxon>
        <taxon>Gunneridae</taxon>
        <taxon>Pentapetalae</taxon>
        <taxon>rosids</taxon>
        <taxon>malvids</taxon>
        <taxon>Malvales</taxon>
        <taxon>Malvaceae</taxon>
        <taxon>Malvoideae</taxon>
        <taxon>Hibiscus</taxon>
    </lineage>
</organism>
<gene>
    <name evidence="2" type="ORF">F3Y22_tig00112856pilonHSYRG00053</name>
</gene>